<evidence type="ECO:0000313" key="2">
    <source>
        <dbReference type="Proteomes" id="UP000092634"/>
    </source>
</evidence>
<sequence length="66" mass="6919">MLGPGERACVTRCASLQALLHCFACHMGPQGTRLCSWLHQPQALNMSSKLVHAGALSGSLAVAICN</sequence>
<accession>A0A1E8PND4</accession>
<dbReference type="EMBL" id="MAQB02000008">
    <property type="protein sequence ID" value="OFJ47149.1"/>
    <property type="molecule type" value="Genomic_DNA"/>
</dbReference>
<comment type="caution">
    <text evidence="1">The sequence shown here is derived from an EMBL/GenBank/DDBJ whole genome shotgun (WGS) entry which is preliminary data.</text>
</comment>
<reference evidence="1 2" key="1">
    <citation type="submission" date="2016-10" db="EMBL/GenBank/DDBJ databases">
        <title>Updated version of Genome Assembly of Janthinobacterium lividum ERGS5:01.</title>
        <authorList>
            <person name="Kumar R."/>
            <person name="Acharya V."/>
            <person name="Singh D."/>
        </authorList>
    </citation>
    <scope>NUCLEOTIDE SEQUENCE [LARGE SCALE GENOMIC DNA]</scope>
    <source>
        <strain evidence="1 2">ERGS5:01</strain>
    </source>
</reference>
<proteinExistence type="predicted"/>
<protein>
    <submittedName>
        <fullName evidence="1">Uncharacterized protein</fullName>
    </submittedName>
</protein>
<evidence type="ECO:0000313" key="1">
    <source>
        <dbReference type="EMBL" id="OFJ47149.1"/>
    </source>
</evidence>
<dbReference type="Proteomes" id="UP000092634">
    <property type="component" value="Unassembled WGS sequence"/>
</dbReference>
<dbReference type="AlphaFoldDB" id="A0A1E8PND4"/>
<name>A0A1E8PND4_9BURK</name>
<gene>
    <name evidence="1" type="ORF">BA896_022265</name>
</gene>
<organism evidence="1 2">
    <name type="scientific">Janthinobacterium lividum</name>
    <dbReference type="NCBI Taxonomy" id="29581"/>
    <lineage>
        <taxon>Bacteria</taxon>
        <taxon>Pseudomonadati</taxon>
        <taxon>Pseudomonadota</taxon>
        <taxon>Betaproteobacteria</taxon>
        <taxon>Burkholderiales</taxon>
        <taxon>Oxalobacteraceae</taxon>
        <taxon>Janthinobacterium</taxon>
    </lineage>
</organism>